<dbReference type="RefSeq" id="WP_008602656.1">
    <property type="nucleotide sequence ID" value="NZ_AMRV01000007.1"/>
</dbReference>
<dbReference type="Pfam" id="PF00795">
    <property type="entry name" value="CN_hydrolase"/>
    <property type="match status" value="1"/>
</dbReference>
<name>M2U336_9SPHN</name>
<dbReference type="PANTHER" id="PTHR23088:SF27">
    <property type="entry name" value="DEAMINATED GLUTATHIONE AMIDASE"/>
    <property type="match status" value="1"/>
</dbReference>
<dbReference type="PANTHER" id="PTHR23088">
    <property type="entry name" value="NITRILASE-RELATED"/>
    <property type="match status" value="1"/>
</dbReference>
<keyword evidence="5" id="KW-1185">Reference proteome</keyword>
<evidence type="ECO:0000256" key="2">
    <source>
        <dbReference type="ARBA" id="ARBA00022801"/>
    </source>
</evidence>
<comment type="similarity">
    <text evidence="1">Belongs to the carbon-nitrogen hydrolase superfamily. NIT1/NIT2 family.</text>
</comment>
<evidence type="ECO:0000313" key="5">
    <source>
        <dbReference type="Proteomes" id="UP000011717"/>
    </source>
</evidence>
<reference evidence="4 5" key="1">
    <citation type="journal article" date="2013" name="Genome Announc.">
        <title>Draft Genome Sequence of Strain JLT2015T, Belonging to the Family Sphingomonadaceae of the Alphaproteobacteria.</title>
        <authorList>
            <person name="Tang K."/>
            <person name="Liu K."/>
            <person name="Li S."/>
            <person name="Jiao N."/>
        </authorList>
    </citation>
    <scope>NUCLEOTIDE SEQUENCE [LARGE SCALE GENOMIC DNA]</scope>
    <source>
        <strain evidence="4 5">JLT2015</strain>
    </source>
</reference>
<dbReference type="EMBL" id="AMRV01000007">
    <property type="protein sequence ID" value="EMD82392.1"/>
    <property type="molecule type" value="Genomic_DNA"/>
</dbReference>
<evidence type="ECO:0000256" key="1">
    <source>
        <dbReference type="ARBA" id="ARBA00010613"/>
    </source>
</evidence>
<dbReference type="PATRIC" id="fig|1234595.3.peg.2115"/>
<dbReference type="PROSITE" id="PS01227">
    <property type="entry name" value="UPF0012"/>
    <property type="match status" value="1"/>
</dbReference>
<dbReference type="GO" id="GO:0016811">
    <property type="term" value="F:hydrolase activity, acting on carbon-nitrogen (but not peptide) bonds, in linear amides"/>
    <property type="evidence" value="ECO:0007669"/>
    <property type="project" value="InterPro"/>
</dbReference>
<comment type="caution">
    <text evidence="4">The sequence shown here is derived from an EMBL/GenBank/DDBJ whole genome shotgun (WGS) entry which is preliminary data.</text>
</comment>
<dbReference type="SUPFAM" id="SSF56317">
    <property type="entry name" value="Carbon-nitrogen hydrolase"/>
    <property type="match status" value="1"/>
</dbReference>
<dbReference type="InterPro" id="IPR036526">
    <property type="entry name" value="C-N_Hydrolase_sf"/>
</dbReference>
<dbReference type="Gene3D" id="3.60.110.10">
    <property type="entry name" value="Carbon-nitrogen hydrolase"/>
    <property type="match status" value="1"/>
</dbReference>
<proteinExistence type="inferred from homology"/>
<keyword evidence="2 4" id="KW-0378">Hydrolase</keyword>
<feature type="domain" description="CN hydrolase" evidence="3">
    <location>
        <begin position="1"/>
        <end position="250"/>
    </location>
</feature>
<gene>
    <name evidence="4" type="ORF">C725_2113</name>
</gene>
<sequence length="272" mass="28818">MRIGLVQMTSGIEPARNAAALTGAIGSLASEGAGIVFTPEMSGCLDKNRERLLSHTVAENADMVLAAVRKTAAETGTWVALGSLAIKTTAASDRLINRSFLIDGNGTIVARYDKIHLFDVDLGGGETYGESKSFDAGGHPVVADTPAGRLGLSICYDLRFPRLYDCLSEAGADLLAAPAAFTRPTGAAHWHLLARTRAVENTAFVIAAAQTGTHEDGRATYGHSLVVDPWGEVLLDMGETPGTAICDIDLARVAEIRRRLPSRDHRAHIAFP</sequence>
<evidence type="ECO:0000259" key="3">
    <source>
        <dbReference type="PROSITE" id="PS50263"/>
    </source>
</evidence>
<dbReference type="PROSITE" id="PS50263">
    <property type="entry name" value="CN_HYDROLASE"/>
    <property type="match status" value="1"/>
</dbReference>
<dbReference type="InterPro" id="IPR001110">
    <property type="entry name" value="UPF0012_CS"/>
</dbReference>
<dbReference type="CDD" id="cd07572">
    <property type="entry name" value="nit"/>
    <property type="match status" value="1"/>
</dbReference>
<dbReference type="AlphaFoldDB" id="M2U336"/>
<protein>
    <submittedName>
        <fullName evidence="4">Carbon-nitrogen hydrolase</fullName>
    </submittedName>
</protein>
<organism evidence="4 5">
    <name type="scientific">Pacificimonas flava</name>
    <dbReference type="NCBI Taxonomy" id="1234595"/>
    <lineage>
        <taxon>Bacteria</taxon>
        <taxon>Pseudomonadati</taxon>
        <taxon>Pseudomonadota</taxon>
        <taxon>Alphaproteobacteria</taxon>
        <taxon>Sphingomonadales</taxon>
        <taxon>Sphingosinicellaceae</taxon>
        <taxon>Pacificimonas</taxon>
    </lineage>
</organism>
<dbReference type="InterPro" id="IPR045254">
    <property type="entry name" value="Nit1/2_C-N_Hydrolase"/>
</dbReference>
<evidence type="ECO:0000313" key="4">
    <source>
        <dbReference type="EMBL" id="EMD82392.1"/>
    </source>
</evidence>
<dbReference type="Proteomes" id="UP000011717">
    <property type="component" value="Unassembled WGS sequence"/>
</dbReference>
<dbReference type="InterPro" id="IPR003010">
    <property type="entry name" value="C-N_Hydrolase"/>
</dbReference>
<dbReference type="OrthoDB" id="9811121at2"/>
<accession>M2U336</accession>